<accession>A0A974WH48</accession>
<gene>
    <name evidence="1" type="ORF">JR347_00475</name>
</gene>
<organism evidence="1 2">
    <name type="scientific">Fulvivirga lutea</name>
    <dbReference type="NCBI Taxonomy" id="2810512"/>
    <lineage>
        <taxon>Bacteria</taxon>
        <taxon>Pseudomonadati</taxon>
        <taxon>Bacteroidota</taxon>
        <taxon>Cytophagia</taxon>
        <taxon>Cytophagales</taxon>
        <taxon>Fulvivirgaceae</taxon>
        <taxon>Fulvivirga</taxon>
    </lineage>
</organism>
<name>A0A974WH48_9BACT</name>
<dbReference type="Proteomes" id="UP000662783">
    <property type="component" value="Chromosome"/>
</dbReference>
<evidence type="ECO:0008006" key="3">
    <source>
        <dbReference type="Google" id="ProtNLM"/>
    </source>
</evidence>
<dbReference type="EMBL" id="CP070608">
    <property type="protein sequence ID" value="QSE97598.1"/>
    <property type="molecule type" value="Genomic_DNA"/>
</dbReference>
<protein>
    <recommendedName>
        <fullName evidence="3">TonB C-terminal domain-containing protein</fullName>
    </recommendedName>
</protein>
<reference evidence="1" key="1">
    <citation type="submission" date="2021-02" db="EMBL/GenBank/DDBJ databases">
        <title>Fulvivirga sp. S481 isolated from sea water.</title>
        <authorList>
            <person name="Bae S.S."/>
            <person name="Baek K."/>
        </authorList>
    </citation>
    <scope>NUCLEOTIDE SEQUENCE</scope>
    <source>
        <strain evidence="1">S481</strain>
    </source>
</reference>
<sequence>MTKAFLFLLLCCNSIICSGQVKKDDLEGLWIRTKTEFVNSNYLLDKNDPLNRIYNSFEFTSKGRLRISNTPFDIGVELDYVLDESRLIYNTQRLVVSYLSDSLLILQEDFKPNGIHAQPLKYFYYNQDYLSSKDELTEPIVIQNDTLIISPASSNGFMTFSSYKIAYPNDAKYYLPTPRFDGGEFTLERFFQNNLGLLPNKKKKNEAKFSFVINKNNELIEFKILEGTNEKLNKAIMRVIYKTKKNWLAPTFNGEPKLAVMIFNLKLIEPASFK</sequence>
<proteinExistence type="predicted"/>
<keyword evidence="2" id="KW-1185">Reference proteome</keyword>
<dbReference type="RefSeq" id="WP_205722107.1">
    <property type="nucleotide sequence ID" value="NZ_CP070608.1"/>
</dbReference>
<evidence type="ECO:0000313" key="1">
    <source>
        <dbReference type="EMBL" id="QSE97598.1"/>
    </source>
</evidence>
<evidence type="ECO:0000313" key="2">
    <source>
        <dbReference type="Proteomes" id="UP000662783"/>
    </source>
</evidence>
<dbReference type="AlphaFoldDB" id="A0A974WH48"/>
<dbReference type="KEGG" id="fuv:JR347_00475"/>